<dbReference type="PANTHER" id="PTHR12151">
    <property type="entry name" value="ELECTRON TRANSPORT PROTIN SCO1/SENC FAMILY MEMBER"/>
    <property type="match status" value="1"/>
</dbReference>
<dbReference type="PROSITE" id="PS51352">
    <property type="entry name" value="THIOREDOXIN_2"/>
    <property type="match status" value="1"/>
</dbReference>
<evidence type="ECO:0000256" key="2">
    <source>
        <dbReference type="ARBA" id="ARBA00023008"/>
    </source>
</evidence>
<dbReference type="Gene3D" id="3.40.30.10">
    <property type="entry name" value="Glutaredoxin"/>
    <property type="match status" value="1"/>
</dbReference>
<protein>
    <recommendedName>
        <fullName evidence="6">Thioredoxin domain-containing protein</fullName>
    </recommendedName>
</protein>
<proteinExistence type="inferred from homology"/>
<evidence type="ECO:0000313" key="7">
    <source>
        <dbReference type="EMBL" id="GEO42805.1"/>
    </source>
</evidence>
<keyword evidence="8" id="KW-1185">Reference proteome</keyword>
<feature type="binding site" evidence="3">
    <location>
        <position position="79"/>
    </location>
    <ligand>
        <name>Cu cation</name>
        <dbReference type="ChEBI" id="CHEBI:23378"/>
    </ligand>
</feature>
<evidence type="ECO:0000256" key="5">
    <source>
        <dbReference type="SAM" id="Phobius"/>
    </source>
</evidence>
<dbReference type="CDD" id="cd02968">
    <property type="entry name" value="SCO"/>
    <property type="match status" value="1"/>
</dbReference>
<evidence type="ECO:0000256" key="1">
    <source>
        <dbReference type="ARBA" id="ARBA00010996"/>
    </source>
</evidence>
<feature type="domain" description="Thioredoxin" evidence="6">
    <location>
        <begin position="39"/>
        <end position="200"/>
    </location>
</feature>
<dbReference type="OrthoDB" id="5296507at2"/>
<keyword evidence="5" id="KW-0812">Transmembrane</keyword>
<comment type="caution">
    <text evidence="7">The sequence shown here is derived from an EMBL/GenBank/DDBJ whole genome shotgun (WGS) entry which is preliminary data.</text>
</comment>
<gene>
    <name evidence="7" type="ORF">SAE02_69530</name>
</gene>
<dbReference type="InterPro" id="IPR003782">
    <property type="entry name" value="SCO1/SenC"/>
</dbReference>
<evidence type="ECO:0000256" key="3">
    <source>
        <dbReference type="PIRSR" id="PIRSR603782-1"/>
    </source>
</evidence>
<feature type="binding site" evidence="3">
    <location>
        <position position="83"/>
    </location>
    <ligand>
        <name>Cu cation</name>
        <dbReference type="ChEBI" id="CHEBI:23378"/>
    </ligand>
</feature>
<dbReference type="PANTHER" id="PTHR12151:SF5">
    <property type="entry name" value="AT19154P"/>
    <property type="match status" value="1"/>
</dbReference>
<evidence type="ECO:0000313" key="8">
    <source>
        <dbReference type="Proteomes" id="UP000321523"/>
    </source>
</evidence>
<dbReference type="InterPro" id="IPR036249">
    <property type="entry name" value="Thioredoxin-like_sf"/>
</dbReference>
<feature type="disulfide bond" description="Redox-active" evidence="4">
    <location>
        <begin position="79"/>
        <end position="83"/>
    </location>
</feature>
<keyword evidence="5" id="KW-1133">Transmembrane helix</keyword>
<dbReference type="RefSeq" id="WP_044436044.1">
    <property type="nucleotide sequence ID" value="NZ_BJYZ01000050.1"/>
</dbReference>
<comment type="similarity">
    <text evidence="1">Belongs to the SCO1/2 family.</text>
</comment>
<feature type="transmembrane region" description="Helical" evidence="5">
    <location>
        <begin position="9"/>
        <end position="30"/>
    </location>
</feature>
<keyword evidence="3" id="KW-0479">Metal-binding</keyword>
<organism evidence="7 8">
    <name type="scientific">Skermanella aerolata</name>
    <dbReference type="NCBI Taxonomy" id="393310"/>
    <lineage>
        <taxon>Bacteria</taxon>
        <taxon>Pseudomonadati</taxon>
        <taxon>Pseudomonadota</taxon>
        <taxon>Alphaproteobacteria</taxon>
        <taxon>Rhodospirillales</taxon>
        <taxon>Azospirillaceae</taxon>
        <taxon>Skermanella</taxon>
    </lineage>
</organism>
<dbReference type="AlphaFoldDB" id="A0A512E258"/>
<sequence>MDRSRRQFLLYGGTAVGASLLTIGILNLLLGVESSDVESSSHERFPDTLLQSHDGKTYRFYDDLIKGKIVVINFFYTECGDVCPLTTQNLAEVQRLLGDRVGRDIFMYSITLQPEVDTAEMIKEYVEVYDVQPGWLFLRGSRADTDMLRRKLGFASSDPAIDADPEQHIGTIRVGNDTIDRWTGSSPFASPEEIVETLLSVVPA</sequence>
<dbReference type="Pfam" id="PF02630">
    <property type="entry name" value="SCO1-SenC"/>
    <property type="match status" value="1"/>
</dbReference>
<dbReference type="Proteomes" id="UP000321523">
    <property type="component" value="Unassembled WGS sequence"/>
</dbReference>
<reference evidence="7 8" key="1">
    <citation type="submission" date="2019-07" db="EMBL/GenBank/DDBJ databases">
        <title>Whole genome shotgun sequence of Skermanella aerolata NBRC 106429.</title>
        <authorList>
            <person name="Hosoyama A."/>
            <person name="Uohara A."/>
            <person name="Ohji S."/>
            <person name="Ichikawa N."/>
        </authorList>
    </citation>
    <scope>NUCLEOTIDE SEQUENCE [LARGE SCALE GENOMIC DNA]</scope>
    <source>
        <strain evidence="7 8">NBRC 106429</strain>
    </source>
</reference>
<dbReference type="InterPro" id="IPR013766">
    <property type="entry name" value="Thioredoxin_domain"/>
</dbReference>
<dbReference type="GO" id="GO:0046872">
    <property type="term" value="F:metal ion binding"/>
    <property type="evidence" value="ECO:0007669"/>
    <property type="project" value="UniProtKB-KW"/>
</dbReference>
<keyword evidence="5" id="KW-0472">Membrane</keyword>
<keyword evidence="4" id="KW-1015">Disulfide bond</keyword>
<keyword evidence="2 3" id="KW-0186">Copper</keyword>
<dbReference type="EMBL" id="BJYZ01000050">
    <property type="protein sequence ID" value="GEO42805.1"/>
    <property type="molecule type" value="Genomic_DNA"/>
</dbReference>
<dbReference type="SUPFAM" id="SSF52833">
    <property type="entry name" value="Thioredoxin-like"/>
    <property type="match status" value="1"/>
</dbReference>
<accession>A0A512E258</accession>
<evidence type="ECO:0000256" key="4">
    <source>
        <dbReference type="PIRSR" id="PIRSR603782-2"/>
    </source>
</evidence>
<evidence type="ECO:0000259" key="6">
    <source>
        <dbReference type="PROSITE" id="PS51352"/>
    </source>
</evidence>
<name>A0A512E258_9PROT</name>